<organism evidence="2 3">
    <name type="scientific">Scleropages formosus</name>
    <name type="common">Asian bonytongue</name>
    <name type="synonym">Osteoglossum formosum</name>
    <dbReference type="NCBI Taxonomy" id="113540"/>
    <lineage>
        <taxon>Eukaryota</taxon>
        <taxon>Metazoa</taxon>
        <taxon>Chordata</taxon>
        <taxon>Craniata</taxon>
        <taxon>Vertebrata</taxon>
        <taxon>Euteleostomi</taxon>
        <taxon>Actinopterygii</taxon>
        <taxon>Neopterygii</taxon>
        <taxon>Teleostei</taxon>
        <taxon>Osteoglossocephala</taxon>
        <taxon>Osteoglossomorpha</taxon>
        <taxon>Osteoglossiformes</taxon>
        <taxon>Osteoglossidae</taxon>
        <taxon>Scleropages</taxon>
    </lineage>
</organism>
<feature type="compositionally biased region" description="Basic and acidic residues" evidence="1">
    <location>
        <begin position="1"/>
        <end position="12"/>
    </location>
</feature>
<name>A0A0P7XFE9_SCLFO</name>
<evidence type="ECO:0000256" key="1">
    <source>
        <dbReference type="SAM" id="MobiDB-lite"/>
    </source>
</evidence>
<dbReference type="AlphaFoldDB" id="A0A0P7XFE9"/>
<proteinExistence type="predicted"/>
<sequence>QSAKILAEDRRGPQIGTSTSSRSITCASRSRQTVQQNPATRLKSKSGHKPDTFRLKASALSGLRDCCHPVPLCPRALLVSSSCWPGPLVALLLVLVLLAQFDPFIPQRCDGTLTPPSPPLPMLDPGMELPH</sequence>
<dbReference type="EMBL" id="JARO02001605">
    <property type="protein sequence ID" value="KPP74933.1"/>
    <property type="molecule type" value="Genomic_DNA"/>
</dbReference>
<feature type="non-terminal residue" evidence="2">
    <location>
        <position position="1"/>
    </location>
</feature>
<accession>A0A0P7XFE9</accession>
<dbReference type="Proteomes" id="UP000034805">
    <property type="component" value="Unassembled WGS sequence"/>
</dbReference>
<feature type="region of interest" description="Disordered" evidence="1">
    <location>
        <begin position="1"/>
        <end position="50"/>
    </location>
</feature>
<gene>
    <name evidence="2" type="ORF">Z043_105865</name>
</gene>
<feature type="compositionally biased region" description="Polar residues" evidence="1">
    <location>
        <begin position="15"/>
        <end position="39"/>
    </location>
</feature>
<comment type="caution">
    <text evidence="2">The sequence shown here is derived from an EMBL/GenBank/DDBJ whole genome shotgun (WGS) entry which is preliminary data.</text>
</comment>
<reference evidence="2 3" key="1">
    <citation type="submission" date="2015-08" db="EMBL/GenBank/DDBJ databases">
        <title>The genome of the Asian arowana (Scleropages formosus).</title>
        <authorList>
            <person name="Tan M.H."/>
            <person name="Gan H.M."/>
            <person name="Croft L.J."/>
            <person name="Austin C.M."/>
        </authorList>
    </citation>
    <scope>NUCLEOTIDE SEQUENCE [LARGE SCALE GENOMIC DNA]</scope>
    <source>
        <strain evidence="2">Aro1</strain>
    </source>
</reference>
<evidence type="ECO:0000313" key="2">
    <source>
        <dbReference type="EMBL" id="KPP74933.1"/>
    </source>
</evidence>
<evidence type="ECO:0000313" key="3">
    <source>
        <dbReference type="Proteomes" id="UP000034805"/>
    </source>
</evidence>
<protein>
    <submittedName>
        <fullName evidence="2">Uncharacterized protein</fullName>
    </submittedName>
</protein>